<reference evidence="1 2" key="1">
    <citation type="submission" date="2024-11" db="EMBL/GenBank/DDBJ databases">
        <title>Chromosome-level genome assembly of the freshwater bivalve Anodonta woodiana.</title>
        <authorList>
            <person name="Chen X."/>
        </authorList>
    </citation>
    <scope>NUCLEOTIDE SEQUENCE [LARGE SCALE GENOMIC DNA]</scope>
    <source>
        <strain evidence="1">MN2024</strain>
        <tissue evidence="1">Gills</tissue>
    </source>
</reference>
<accession>A0ABD3V366</accession>
<comment type="caution">
    <text evidence="1">The sequence shown here is derived from an EMBL/GenBank/DDBJ whole genome shotgun (WGS) entry which is preliminary data.</text>
</comment>
<evidence type="ECO:0000313" key="2">
    <source>
        <dbReference type="Proteomes" id="UP001634394"/>
    </source>
</evidence>
<sequence>MQQFNVRFKDFRSYDIAFRLFRSPYLVNADDLPAHFQMELVKLQSDSFMKQTCLEGDFIRFYSLLNSAKYPSLRTN</sequence>
<feature type="non-terminal residue" evidence="1">
    <location>
        <position position="76"/>
    </location>
</feature>
<gene>
    <name evidence="1" type="ORF">ACJMK2_015067</name>
</gene>
<dbReference type="AlphaFoldDB" id="A0ABD3V366"/>
<protein>
    <submittedName>
        <fullName evidence="1">Uncharacterized protein</fullName>
    </submittedName>
</protein>
<dbReference type="Proteomes" id="UP001634394">
    <property type="component" value="Unassembled WGS sequence"/>
</dbReference>
<organism evidence="1 2">
    <name type="scientific">Sinanodonta woodiana</name>
    <name type="common">Chinese pond mussel</name>
    <name type="synonym">Anodonta woodiana</name>
    <dbReference type="NCBI Taxonomy" id="1069815"/>
    <lineage>
        <taxon>Eukaryota</taxon>
        <taxon>Metazoa</taxon>
        <taxon>Spiralia</taxon>
        <taxon>Lophotrochozoa</taxon>
        <taxon>Mollusca</taxon>
        <taxon>Bivalvia</taxon>
        <taxon>Autobranchia</taxon>
        <taxon>Heteroconchia</taxon>
        <taxon>Palaeoheterodonta</taxon>
        <taxon>Unionida</taxon>
        <taxon>Unionoidea</taxon>
        <taxon>Unionidae</taxon>
        <taxon>Unioninae</taxon>
        <taxon>Sinanodonta</taxon>
    </lineage>
</organism>
<dbReference type="EMBL" id="JBJQND010000014">
    <property type="protein sequence ID" value="KAL3855870.1"/>
    <property type="molecule type" value="Genomic_DNA"/>
</dbReference>
<name>A0ABD3V366_SINWO</name>
<evidence type="ECO:0000313" key="1">
    <source>
        <dbReference type="EMBL" id="KAL3855870.1"/>
    </source>
</evidence>
<proteinExistence type="predicted"/>
<keyword evidence="2" id="KW-1185">Reference proteome</keyword>